<accession>A0A8K1LNX6</accession>
<evidence type="ECO:0000313" key="1">
    <source>
        <dbReference type="EMBL" id="TRZ20551.1"/>
    </source>
</evidence>
<comment type="caution">
    <text evidence="1">The sequence shown here is derived from an EMBL/GenBank/DDBJ whole genome shotgun (WGS) entry which is preliminary data.</text>
</comment>
<protein>
    <submittedName>
        <fullName evidence="1">Uncharacterized protein</fullName>
    </submittedName>
</protein>
<dbReference type="Proteomes" id="UP000796761">
    <property type="component" value="Unassembled WGS sequence"/>
</dbReference>
<dbReference type="EMBL" id="SWJQ01000145">
    <property type="protein sequence ID" value="TRZ20551.1"/>
    <property type="molecule type" value="Genomic_DNA"/>
</dbReference>
<dbReference type="AlphaFoldDB" id="A0A8K1LNX6"/>
<name>A0A8K1LNX6_9PASS</name>
<gene>
    <name evidence="1" type="ORF">HGM15179_006518</name>
</gene>
<dbReference type="OrthoDB" id="10597699at2759"/>
<keyword evidence="2" id="KW-1185">Reference proteome</keyword>
<organism evidence="1 2">
    <name type="scientific">Zosterops borbonicus</name>
    <dbReference type="NCBI Taxonomy" id="364589"/>
    <lineage>
        <taxon>Eukaryota</taxon>
        <taxon>Metazoa</taxon>
        <taxon>Chordata</taxon>
        <taxon>Craniata</taxon>
        <taxon>Vertebrata</taxon>
        <taxon>Euteleostomi</taxon>
        <taxon>Archelosauria</taxon>
        <taxon>Archosauria</taxon>
        <taxon>Dinosauria</taxon>
        <taxon>Saurischia</taxon>
        <taxon>Theropoda</taxon>
        <taxon>Coelurosauria</taxon>
        <taxon>Aves</taxon>
        <taxon>Neognathae</taxon>
        <taxon>Neoaves</taxon>
        <taxon>Telluraves</taxon>
        <taxon>Australaves</taxon>
        <taxon>Passeriformes</taxon>
        <taxon>Sylvioidea</taxon>
        <taxon>Zosteropidae</taxon>
        <taxon>Zosterops</taxon>
    </lineage>
</organism>
<sequence length="137" mass="15818">MLEQFVPGGLHPEEISYSGVVLEELKPMERTHVGMPMKWLMKYLLREGLHTVAEVLAEEKEWSKLKLELNMERDTKNKKKGSYRPLLFNIFINDIEKGIKHMLSKLADNTKLSGEVYASEEWDDIQMGLDKLKKGGV</sequence>
<reference evidence="1" key="1">
    <citation type="submission" date="2019-04" db="EMBL/GenBank/DDBJ databases">
        <title>Genome assembly of Zosterops borbonicus 15179.</title>
        <authorList>
            <person name="Leroy T."/>
            <person name="Anselmetti Y."/>
            <person name="Tilak M.-K."/>
            <person name="Nabholz B."/>
        </authorList>
    </citation>
    <scope>NUCLEOTIDE SEQUENCE</scope>
    <source>
        <strain evidence="1">HGM_15179</strain>
        <tissue evidence="1">Muscle</tissue>
    </source>
</reference>
<proteinExistence type="predicted"/>
<evidence type="ECO:0000313" key="2">
    <source>
        <dbReference type="Proteomes" id="UP000796761"/>
    </source>
</evidence>